<dbReference type="Proteomes" id="UP000284057">
    <property type="component" value="Unassembled WGS sequence"/>
</dbReference>
<accession>A0A418KP75</accession>
<dbReference type="RefSeq" id="WP_119660881.1">
    <property type="nucleotide sequence ID" value="NZ_QUAL01000154.1"/>
</dbReference>
<dbReference type="OrthoDB" id="5195145at2"/>
<feature type="transmembrane region" description="Helical" evidence="2">
    <location>
        <begin position="12"/>
        <end position="35"/>
    </location>
</feature>
<evidence type="ECO:0000313" key="4">
    <source>
        <dbReference type="Proteomes" id="UP000284057"/>
    </source>
</evidence>
<protein>
    <submittedName>
        <fullName evidence="3">Uncharacterized protein</fullName>
    </submittedName>
</protein>
<reference evidence="3 4" key="1">
    <citation type="submission" date="2018-09" db="EMBL/GenBank/DDBJ databases">
        <title>Isolation, diversity and antifungal activity of actinobacteria from wheat.</title>
        <authorList>
            <person name="Han C."/>
        </authorList>
    </citation>
    <scope>NUCLEOTIDE SEQUENCE [LARGE SCALE GENOMIC DNA]</scope>
    <source>
        <strain evidence="3 4">NEAU-YY265</strain>
    </source>
</reference>
<sequence>MAGRTWTLVGRALAGVVLGLVVLVAAGIAIVWWQWQQAEQEVLDDQATQAEIVRGKLERLRDRGPLLEADVAEVVDRAENGTLYSMTERRDDTYIVASVGALGGPAISVQSGPDYACYGFTVPASSEPVTVERLSPEEGRWPEECRSD</sequence>
<evidence type="ECO:0000313" key="3">
    <source>
        <dbReference type="EMBL" id="RIQ21087.1"/>
    </source>
</evidence>
<comment type="caution">
    <text evidence="3">The sequence shown here is derived from an EMBL/GenBank/DDBJ whole genome shotgun (WGS) entry which is preliminary data.</text>
</comment>
<dbReference type="EMBL" id="QUAL01000154">
    <property type="protein sequence ID" value="RIQ21087.1"/>
    <property type="molecule type" value="Genomic_DNA"/>
</dbReference>
<keyword evidence="2" id="KW-0472">Membrane</keyword>
<organism evidence="3 4">
    <name type="scientific">Jiangella rhizosphaerae</name>
    <dbReference type="NCBI Taxonomy" id="2293569"/>
    <lineage>
        <taxon>Bacteria</taxon>
        <taxon>Bacillati</taxon>
        <taxon>Actinomycetota</taxon>
        <taxon>Actinomycetes</taxon>
        <taxon>Jiangellales</taxon>
        <taxon>Jiangellaceae</taxon>
        <taxon>Jiangella</taxon>
    </lineage>
</organism>
<keyword evidence="2" id="KW-0812">Transmembrane</keyword>
<keyword evidence="2" id="KW-1133">Transmembrane helix</keyword>
<evidence type="ECO:0000256" key="1">
    <source>
        <dbReference type="SAM" id="MobiDB-lite"/>
    </source>
</evidence>
<evidence type="ECO:0000256" key="2">
    <source>
        <dbReference type="SAM" id="Phobius"/>
    </source>
</evidence>
<dbReference type="AlphaFoldDB" id="A0A418KP75"/>
<name>A0A418KP75_9ACTN</name>
<keyword evidence="4" id="KW-1185">Reference proteome</keyword>
<feature type="region of interest" description="Disordered" evidence="1">
    <location>
        <begin position="129"/>
        <end position="148"/>
    </location>
</feature>
<feature type="compositionally biased region" description="Basic and acidic residues" evidence="1">
    <location>
        <begin position="134"/>
        <end position="148"/>
    </location>
</feature>
<gene>
    <name evidence="3" type="ORF">DY240_16200</name>
</gene>
<proteinExistence type="predicted"/>